<dbReference type="InterPro" id="IPR007219">
    <property type="entry name" value="XnlR_reg_dom"/>
</dbReference>
<feature type="compositionally biased region" description="Polar residues" evidence="4">
    <location>
        <begin position="1"/>
        <end position="17"/>
    </location>
</feature>
<evidence type="ECO:0000313" key="6">
    <source>
        <dbReference type="EMBL" id="GAP85338.1"/>
    </source>
</evidence>
<gene>
    <name evidence="6" type="ORF">SAMD00023353_1001790</name>
</gene>
<dbReference type="SUPFAM" id="SSF57701">
    <property type="entry name" value="Zn2/Cys6 DNA-binding domain"/>
    <property type="match status" value="1"/>
</dbReference>
<dbReference type="GO" id="GO:0000981">
    <property type="term" value="F:DNA-binding transcription factor activity, RNA polymerase II-specific"/>
    <property type="evidence" value="ECO:0007669"/>
    <property type="project" value="InterPro"/>
</dbReference>
<feature type="domain" description="Zn(2)-C6 fungal-type" evidence="5">
    <location>
        <begin position="79"/>
        <end position="108"/>
    </location>
</feature>
<feature type="region of interest" description="Disordered" evidence="4">
    <location>
        <begin position="1"/>
        <end position="63"/>
    </location>
</feature>
<dbReference type="Pfam" id="PF04082">
    <property type="entry name" value="Fungal_trans"/>
    <property type="match status" value="1"/>
</dbReference>
<dbReference type="SMART" id="SM00906">
    <property type="entry name" value="Fungal_trans"/>
    <property type="match status" value="1"/>
</dbReference>
<feature type="compositionally biased region" description="Low complexity" evidence="4">
    <location>
        <begin position="798"/>
        <end position="808"/>
    </location>
</feature>
<feature type="compositionally biased region" description="Low complexity" evidence="4">
    <location>
        <begin position="887"/>
        <end position="896"/>
    </location>
</feature>
<dbReference type="SMART" id="SM00066">
    <property type="entry name" value="GAL4"/>
    <property type="match status" value="1"/>
</dbReference>
<feature type="region of interest" description="Disordered" evidence="4">
    <location>
        <begin position="269"/>
        <end position="295"/>
    </location>
</feature>
<proteinExistence type="predicted"/>
<evidence type="ECO:0000313" key="7">
    <source>
        <dbReference type="Proteomes" id="UP000054516"/>
    </source>
</evidence>
<dbReference type="OMA" id="ETCRRPW"/>
<dbReference type="GO" id="GO:0005634">
    <property type="term" value="C:nucleus"/>
    <property type="evidence" value="ECO:0007669"/>
    <property type="project" value="UniProtKB-SubCell"/>
</dbReference>
<keyword evidence="2" id="KW-0479">Metal-binding</keyword>
<dbReference type="CDD" id="cd00067">
    <property type="entry name" value="GAL4"/>
    <property type="match status" value="1"/>
</dbReference>
<dbReference type="InterPro" id="IPR001138">
    <property type="entry name" value="Zn2Cys6_DnaBD"/>
</dbReference>
<dbReference type="PANTHER" id="PTHR31001:SF50">
    <property type="entry name" value="ZN(II)2CYS6 TRANSCRIPTION FACTOR (EUROFUNG)"/>
    <property type="match status" value="1"/>
</dbReference>
<keyword evidence="3" id="KW-0539">Nucleus</keyword>
<feature type="compositionally biased region" description="Polar residues" evidence="4">
    <location>
        <begin position="185"/>
        <end position="196"/>
    </location>
</feature>
<reference evidence="6" key="1">
    <citation type="submission" date="2016-03" db="EMBL/GenBank/DDBJ databases">
        <title>Draft genome sequence of Rosellinia necatrix.</title>
        <authorList>
            <person name="Kanematsu S."/>
        </authorList>
    </citation>
    <scope>NUCLEOTIDE SEQUENCE [LARGE SCALE GENOMIC DNA]</scope>
    <source>
        <strain evidence="6">W97</strain>
    </source>
</reference>
<accession>A0A1W2TBP2</accession>
<organism evidence="6">
    <name type="scientific">Rosellinia necatrix</name>
    <name type="common">White root-rot fungus</name>
    <dbReference type="NCBI Taxonomy" id="77044"/>
    <lineage>
        <taxon>Eukaryota</taxon>
        <taxon>Fungi</taxon>
        <taxon>Dikarya</taxon>
        <taxon>Ascomycota</taxon>
        <taxon>Pezizomycotina</taxon>
        <taxon>Sordariomycetes</taxon>
        <taxon>Xylariomycetidae</taxon>
        <taxon>Xylariales</taxon>
        <taxon>Xylariaceae</taxon>
        <taxon>Rosellinia</taxon>
    </lineage>
</organism>
<dbReference type="InterPro" id="IPR036864">
    <property type="entry name" value="Zn2-C6_fun-type_DNA-bd_sf"/>
</dbReference>
<evidence type="ECO:0000259" key="5">
    <source>
        <dbReference type="PROSITE" id="PS50048"/>
    </source>
</evidence>
<dbReference type="PROSITE" id="PS50048">
    <property type="entry name" value="ZN2_CY6_FUNGAL_2"/>
    <property type="match status" value="1"/>
</dbReference>
<feature type="compositionally biased region" description="Polar residues" evidence="4">
    <location>
        <begin position="28"/>
        <end position="51"/>
    </location>
</feature>
<dbReference type="PROSITE" id="PS00463">
    <property type="entry name" value="ZN2_CY6_FUNGAL_1"/>
    <property type="match status" value="1"/>
</dbReference>
<feature type="region of interest" description="Disordered" evidence="4">
    <location>
        <begin position="797"/>
        <end position="842"/>
    </location>
</feature>
<dbReference type="PANTHER" id="PTHR31001">
    <property type="entry name" value="UNCHARACTERIZED TRANSCRIPTIONAL REGULATORY PROTEIN"/>
    <property type="match status" value="1"/>
</dbReference>
<dbReference type="Pfam" id="PF00172">
    <property type="entry name" value="Zn_clus"/>
    <property type="match status" value="1"/>
</dbReference>
<keyword evidence="7" id="KW-1185">Reference proteome</keyword>
<feature type="compositionally biased region" description="Polar residues" evidence="4">
    <location>
        <begin position="809"/>
        <end position="825"/>
    </location>
</feature>
<dbReference type="EMBL" id="DF977455">
    <property type="protein sequence ID" value="GAP85338.1"/>
    <property type="molecule type" value="Genomic_DNA"/>
</dbReference>
<feature type="region of interest" description="Disordered" evidence="4">
    <location>
        <begin position="161"/>
        <end position="232"/>
    </location>
</feature>
<name>A0A1W2TBP2_ROSNE</name>
<feature type="region of interest" description="Disordered" evidence="4">
    <location>
        <begin position="743"/>
        <end position="763"/>
    </location>
</feature>
<evidence type="ECO:0000256" key="2">
    <source>
        <dbReference type="ARBA" id="ARBA00022723"/>
    </source>
</evidence>
<feature type="region of interest" description="Disordered" evidence="4">
    <location>
        <begin position="878"/>
        <end position="956"/>
    </location>
</feature>
<comment type="subcellular location">
    <subcellularLocation>
        <location evidence="1">Nucleus</location>
    </subcellularLocation>
</comment>
<dbReference type="GO" id="GO:0006351">
    <property type="term" value="P:DNA-templated transcription"/>
    <property type="evidence" value="ECO:0007669"/>
    <property type="project" value="InterPro"/>
</dbReference>
<dbReference type="Gene3D" id="4.10.240.10">
    <property type="entry name" value="Zn(2)-C6 fungal-type DNA-binding domain"/>
    <property type="match status" value="1"/>
</dbReference>
<evidence type="ECO:0000256" key="1">
    <source>
        <dbReference type="ARBA" id="ARBA00004123"/>
    </source>
</evidence>
<protein>
    <submittedName>
        <fullName evidence="6">Putative fungal specific transcription factor domain-containing protein</fullName>
    </submittedName>
</protein>
<dbReference type="STRING" id="77044.A0A1W2TBP2"/>
<dbReference type="OrthoDB" id="3989227at2759"/>
<dbReference type="GO" id="GO:0003677">
    <property type="term" value="F:DNA binding"/>
    <property type="evidence" value="ECO:0007669"/>
    <property type="project" value="InterPro"/>
</dbReference>
<dbReference type="Proteomes" id="UP000054516">
    <property type="component" value="Unassembled WGS sequence"/>
</dbReference>
<dbReference type="AlphaFoldDB" id="A0A1W2TBP2"/>
<feature type="compositionally biased region" description="Basic and acidic residues" evidence="4">
    <location>
        <begin position="173"/>
        <end position="182"/>
    </location>
</feature>
<evidence type="ECO:0000256" key="3">
    <source>
        <dbReference type="ARBA" id="ARBA00023242"/>
    </source>
</evidence>
<evidence type="ECO:0000256" key="4">
    <source>
        <dbReference type="SAM" id="MobiDB-lite"/>
    </source>
</evidence>
<dbReference type="InterPro" id="IPR050613">
    <property type="entry name" value="Sec_Metabolite_Reg"/>
</dbReference>
<sequence length="1013" mass="112007">MNASVVDTPSTMASSGRSPPLHAHDSPHVTTPQDRTHTPATNISPTGQPPLSSAPPPFITGPITLDPFATPSATLNPRSCVTCRRRKVRCDKHMPCGNCRKAQIQCVFPAPGRAPRRPRAKDPNAPPKQTSEREMELMKRLRKLEGIVEDLSGQIEFETYKHNTNSESPEATLDTHENERRKATASPQGENATLPNNHIPPGYSVPRRTGTGGSMTGSSPATTKGQQAGGDVNKDFGKLVLSEKGKVRYVSNAFWSKITEEIEALRSETQRLTDDSSDSSGDEGTPILAGPQTDQHAGHHGFIFGYSSSSADLRSLHPLPSQMLFYWQIYMENIDPIIKLLHVPAMTKIIKELRSDMSTITPGVEALMFAIYFAAITSMEADEVMTNFGAEKPQLIARYRFATEQALAKANCVTTSELIVLQAFVLFLILVRRYDDSKFSTALTGLVVKIAQSLGLHRDGTHFDNISPFDIEMRRRLWWAICVLDLRSAEDQGCELTVVERSFDTLFPLNVNDSDIGPEMTEFPPERTGSTDMTFCLIRYEICALSRRVHTAVTGMSPCPRESRGTLDEHEDKLLEMYEHIDQKYLRPCPAKETDLLNWVSATIARLIMSKMSLVIYQPLMPSTGTELPSDVRDRLFMASIEVVEYSRVLNSEPKIRHWRWLFQTYNQWHAVAYLLLEVCRRSWSPSVERGWIALNSTFENGKDMDFAKPVIWVMLRKLMIQAKRHRDSEIVRLRANPQAAEELDVEEHNQVPPASFQHLPSSVRSTLARDRWRRLVGTNVQDPPIPDLLAQHLARKNNNNNNNNNHNGSSTTVSEHTSSQSPQAQMPKDTPVHYSDLDSAMNEPYFSPQDLFPLAFGGDPTEFARLAIMGGGDALVASFKSPPSHQQQQQQQQQQPPRVPIETFNTRGGNALPTADGALRMGADVAGLGGGGGDSAMTDDHPPPWLWNPQAAATTTTTTPGGFGGYGGFSIIGGGTAADDQDVNMDAGDVVNWQNWMDSSLGINGVGFTGGI</sequence>
<dbReference type="GO" id="GO:0008270">
    <property type="term" value="F:zinc ion binding"/>
    <property type="evidence" value="ECO:0007669"/>
    <property type="project" value="InterPro"/>
</dbReference>
<dbReference type="CDD" id="cd12148">
    <property type="entry name" value="fungal_TF_MHR"/>
    <property type="match status" value="1"/>
</dbReference>
<feature type="region of interest" description="Disordered" evidence="4">
    <location>
        <begin position="110"/>
        <end position="133"/>
    </location>
</feature>